<reference evidence="3" key="2">
    <citation type="journal article" date="2008" name="Genome Biol.">
        <title>Improved genome assembly and evidence-based global gene model set for the chordate Ciona intestinalis: new insight into intron and operon populations.</title>
        <authorList>
            <person name="Satou Y."/>
            <person name="Mineta K."/>
            <person name="Ogasawara M."/>
            <person name="Sasakura Y."/>
            <person name="Shoguchi E."/>
            <person name="Ueno K."/>
            <person name="Yamada L."/>
            <person name="Matsumoto J."/>
            <person name="Wasserscheid J."/>
            <person name="Dewar K."/>
            <person name="Wiley G.B."/>
            <person name="Macmil S.L."/>
            <person name="Roe B.A."/>
            <person name="Zeller R.W."/>
            <person name="Hastings K.E."/>
            <person name="Lemaire P."/>
            <person name="Lindquist E."/>
            <person name="Endo T."/>
            <person name="Hotta K."/>
            <person name="Inaba K."/>
        </authorList>
    </citation>
    <scope>NUCLEOTIDE SEQUENCE [LARGE SCALE GENOMIC DNA]</scope>
    <source>
        <strain evidence="3">wild type</strain>
    </source>
</reference>
<evidence type="ECO:0000259" key="2">
    <source>
        <dbReference type="PROSITE" id="PS51016"/>
    </source>
</evidence>
<dbReference type="OMA" id="LEWEANN"/>
<feature type="region of interest" description="Disordered" evidence="1">
    <location>
        <begin position="322"/>
        <end position="408"/>
    </location>
</feature>
<reference evidence="3" key="4">
    <citation type="submission" date="2025-09" db="UniProtKB">
        <authorList>
            <consortium name="Ensembl"/>
        </authorList>
    </citation>
    <scope>IDENTIFICATION</scope>
</reference>
<dbReference type="Gene3D" id="3.10.20.90">
    <property type="entry name" value="Phosphatidylinositol 3-kinase Catalytic Subunit, Chain A, domain 1"/>
    <property type="match status" value="1"/>
</dbReference>
<name>F7BP28_CIOIN</name>
<proteinExistence type="predicted"/>
<accession>F7BP28</accession>
<dbReference type="InterPro" id="IPR000857">
    <property type="entry name" value="MyTH4_dom"/>
</dbReference>
<dbReference type="Gene3D" id="1.25.40.530">
    <property type="entry name" value="MyTH4 domain"/>
    <property type="match status" value="1"/>
</dbReference>
<dbReference type="GO" id="GO:0005856">
    <property type="term" value="C:cytoskeleton"/>
    <property type="evidence" value="ECO:0007669"/>
    <property type="project" value="InterPro"/>
</dbReference>
<dbReference type="HOGENOM" id="CLU_598457_0_0_1"/>
<dbReference type="Proteomes" id="UP000008144">
    <property type="component" value="Chromosome 5"/>
</dbReference>
<dbReference type="PANTHER" id="PTHR22692">
    <property type="entry name" value="MYOSIN VII, XV"/>
    <property type="match status" value="1"/>
</dbReference>
<reference evidence="3" key="3">
    <citation type="submission" date="2025-08" db="UniProtKB">
        <authorList>
            <consortium name="Ensembl"/>
        </authorList>
    </citation>
    <scope>IDENTIFICATION</scope>
</reference>
<dbReference type="InterPro" id="IPR051567">
    <property type="entry name" value="Unconventional_Myosin_ATPase"/>
</dbReference>
<keyword evidence="4" id="KW-1185">Reference proteome</keyword>
<feature type="compositionally biased region" description="Acidic residues" evidence="1">
    <location>
        <begin position="322"/>
        <end position="335"/>
    </location>
</feature>
<dbReference type="Pfam" id="PF00784">
    <property type="entry name" value="MyTH4"/>
    <property type="match status" value="1"/>
</dbReference>
<dbReference type="AlphaFoldDB" id="F7BP28"/>
<dbReference type="Ensembl" id="ENSCINT00000023170.2">
    <property type="protein sequence ID" value="ENSCINP00000022924.2"/>
    <property type="gene ID" value="ENSCING00000012220.2"/>
</dbReference>
<dbReference type="InParanoid" id="F7BP28"/>
<reference evidence="4" key="1">
    <citation type="journal article" date="2002" name="Science">
        <title>The draft genome of Ciona intestinalis: insights into chordate and vertebrate origins.</title>
        <authorList>
            <person name="Dehal P."/>
            <person name="Satou Y."/>
            <person name="Campbell R.K."/>
            <person name="Chapman J."/>
            <person name="Degnan B."/>
            <person name="De Tomaso A."/>
            <person name="Davidson B."/>
            <person name="Di Gregorio A."/>
            <person name="Gelpke M."/>
            <person name="Goodstein D.M."/>
            <person name="Harafuji N."/>
            <person name="Hastings K.E."/>
            <person name="Ho I."/>
            <person name="Hotta K."/>
            <person name="Huang W."/>
            <person name="Kawashima T."/>
            <person name="Lemaire P."/>
            <person name="Martinez D."/>
            <person name="Meinertzhagen I.A."/>
            <person name="Necula S."/>
            <person name="Nonaka M."/>
            <person name="Putnam N."/>
            <person name="Rash S."/>
            <person name="Saiga H."/>
            <person name="Satake M."/>
            <person name="Terry A."/>
            <person name="Yamada L."/>
            <person name="Wang H.G."/>
            <person name="Awazu S."/>
            <person name="Azumi K."/>
            <person name="Boore J."/>
            <person name="Branno M."/>
            <person name="Chin-Bow S."/>
            <person name="DeSantis R."/>
            <person name="Doyle S."/>
            <person name="Francino P."/>
            <person name="Keys D.N."/>
            <person name="Haga S."/>
            <person name="Hayashi H."/>
            <person name="Hino K."/>
            <person name="Imai K.S."/>
            <person name="Inaba K."/>
            <person name="Kano S."/>
            <person name="Kobayashi K."/>
            <person name="Kobayashi M."/>
            <person name="Lee B.I."/>
            <person name="Makabe K.W."/>
            <person name="Manohar C."/>
            <person name="Matassi G."/>
            <person name="Medina M."/>
            <person name="Mochizuki Y."/>
            <person name="Mount S."/>
            <person name="Morishita T."/>
            <person name="Miura S."/>
            <person name="Nakayama A."/>
            <person name="Nishizaka S."/>
            <person name="Nomoto H."/>
            <person name="Ohta F."/>
            <person name="Oishi K."/>
            <person name="Rigoutsos I."/>
            <person name="Sano M."/>
            <person name="Sasaki A."/>
            <person name="Sasakura Y."/>
            <person name="Shoguchi E."/>
            <person name="Shin-i T."/>
            <person name="Spagnuolo A."/>
            <person name="Stainier D."/>
            <person name="Suzuki M.M."/>
            <person name="Tassy O."/>
            <person name="Takatori N."/>
            <person name="Tokuoka M."/>
            <person name="Yagi K."/>
            <person name="Yoshizaki F."/>
            <person name="Wada S."/>
            <person name="Zhang C."/>
            <person name="Hyatt P.D."/>
            <person name="Larimer F."/>
            <person name="Detter C."/>
            <person name="Doggett N."/>
            <person name="Glavina T."/>
            <person name="Hawkins T."/>
            <person name="Richardson P."/>
            <person name="Lucas S."/>
            <person name="Kohara Y."/>
            <person name="Levine M."/>
            <person name="Satoh N."/>
            <person name="Rokhsar D.S."/>
        </authorList>
    </citation>
    <scope>NUCLEOTIDE SEQUENCE [LARGE SCALE GENOMIC DNA]</scope>
</reference>
<feature type="compositionally biased region" description="Basic and acidic residues" evidence="1">
    <location>
        <begin position="347"/>
        <end position="359"/>
    </location>
</feature>
<feature type="compositionally biased region" description="Basic and acidic residues" evidence="1">
    <location>
        <begin position="382"/>
        <end position="392"/>
    </location>
</feature>
<dbReference type="Pfam" id="PF21989">
    <property type="entry name" value="RA_2"/>
    <property type="match status" value="1"/>
</dbReference>
<sequence>MDVDKLIIPATLATLLKKVPDLPAVHSPMNNVQQTTQNISGWPVTRYLPHDIDDYPFSKFVRQIFQGGTWGYTSNPIAGSVLGKGSDPDCVILNRLILRYMLDDNLKGKSLKFFADYIICNAQRNPVLSDELICQVVSQTWCNTSDNHHDRVWRLLSHLLSGILPSSQLFPYLLKYVSDQSNDYYKGHFQTKLLQSPVHTEVTLMRSFPPSVLEWEANNNCYKMALEVCCSDDTSVIIGVDSWSTAGDLAHRTLSTKGLPAMKGWTLAIQYNDGFIHEESGDDYVMDLVSNIELNPEIHQQIVAKNQTILSYGQYTLNEEELNGSYEEEEEDEVESIGSPPPSSRSYRSDSVFHDRSFHEPTPPATNSNFSFGPPNLKFVQTHRDSSIHRPSMDQSASNINKRLKGGGSMMRGNMNPMMQQPMMQQPMMQQPMMQQPMMSQPMMQQPMMQQPMMSNR</sequence>
<dbReference type="SMART" id="SM00139">
    <property type="entry name" value="MyTH4"/>
    <property type="match status" value="1"/>
</dbReference>
<dbReference type="STRING" id="7719.ENSCINP00000022924"/>
<evidence type="ECO:0000256" key="1">
    <source>
        <dbReference type="SAM" id="MobiDB-lite"/>
    </source>
</evidence>
<dbReference type="InterPro" id="IPR038185">
    <property type="entry name" value="MyTH4_dom_sf"/>
</dbReference>
<dbReference type="PROSITE" id="PS51016">
    <property type="entry name" value="MYTH4"/>
    <property type="match status" value="1"/>
</dbReference>
<evidence type="ECO:0000313" key="3">
    <source>
        <dbReference type="Ensembl" id="ENSCINP00000022924.2"/>
    </source>
</evidence>
<dbReference type="EMBL" id="EAAA01002146">
    <property type="status" value="NOT_ANNOTATED_CDS"/>
    <property type="molecule type" value="Genomic_DNA"/>
</dbReference>
<evidence type="ECO:0000313" key="4">
    <source>
        <dbReference type="Proteomes" id="UP000008144"/>
    </source>
</evidence>
<organism evidence="3 4">
    <name type="scientific">Ciona intestinalis</name>
    <name type="common">Transparent sea squirt</name>
    <name type="synonym">Ascidia intestinalis</name>
    <dbReference type="NCBI Taxonomy" id="7719"/>
    <lineage>
        <taxon>Eukaryota</taxon>
        <taxon>Metazoa</taxon>
        <taxon>Chordata</taxon>
        <taxon>Tunicata</taxon>
        <taxon>Ascidiacea</taxon>
        <taxon>Phlebobranchia</taxon>
        <taxon>Cionidae</taxon>
        <taxon>Ciona</taxon>
    </lineage>
</organism>
<dbReference type="PANTHER" id="PTHR22692:SF26">
    <property type="entry name" value="SH3 DOMAIN-CONTAINING PROTEIN"/>
    <property type="match status" value="1"/>
</dbReference>
<feature type="domain" description="MyTH4" evidence="2">
    <location>
        <begin position="72"/>
        <end position="219"/>
    </location>
</feature>
<dbReference type="GeneTree" id="ENSGT00930000151032"/>
<protein>
    <recommendedName>
        <fullName evidence="2">MyTH4 domain-containing protein</fullName>
    </recommendedName>
</protein>